<name>A0A5N6TI33_ASPAV</name>
<feature type="compositionally biased region" description="Low complexity" evidence="1">
    <location>
        <begin position="140"/>
        <end position="151"/>
    </location>
</feature>
<feature type="compositionally biased region" description="Low complexity" evidence="1">
    <location>
        <begin position="354"/>
        <end position="364"/>
    </location>
</feature>
<evidence type="ECO:0000256" key="1">
    <source>
        <dbReference type="SAM" id="MobiDB-lite"/>
    </source>
</evidence>
<dbReference type="AlphaFoldDB" id="A0A5N6TI33"/>
<feature type="compositionally biased region" description="Basic and acidic residues" evidence="1">
    <location>
        <begin position="365"/>
        <end position="374"/>
    </location>
</feature>
<reference evidence="2 3" key="1">
    <citation type="submission" date="2019-04" db="EMBL/GenBank/DDBJ databases">
        <title>Friends and foes A comparative genomics study of 23 Aspergillus species from section Flavi.</title>
        <authorList>
            <consortium name="DOE Joint Genome Institute"/>
            <person name="Kjaerbolling I."/>
            <person name="Vesth T."/>
            <person name="Frisvad J.C."/>
            <person name="Nybo J.L."/>
            <person name="Theobald S."/>
            <person name="Kildgaard S."/>
            <person name="Isbrandt T."/>
            <person name="Kuo A."/>
            <person name="Sato A."/>
            <person name="Lyhne E.K."/>
            <person name="Kogle M.E."/>
            <person name="Wiebenga A."/>
            <person name="Kun R.S."/>
            <person name="Lubbers R.J."/>
            <person name="Makela M.R."/>
            <person name="Barry K."/>
            <person name="Chovatia M."/>
            <person name="Clum A."/>
            <person name="Daum C."/>
            <person name="Haridas S."/>
            <person name="He G."/>
            <person name="LaButti K."/>
            <person name="Lipzen A."/>
            <person name="Mondo S."/>
            <person name="Riley R."/>
            <person name="Salamov A."/>
            <person name="Simmons B.A."/>
            <person name="Magnuson J.K."/>
            <person name="Henrissat B."/>
            <person name="Mortensen U.H."/>
            <person name="Larsen T.O."/>
            <person name="Devries R.P."/>
            <person name="Grigoriev I.V."/>
            <person name="Machida M."/>
            <person name="Baker S.E."/>
            <person name="Andersen M.R."/>
        </authorList>
    </citation>
    <scope>NUCLEOTIDE SEQUENCE [LARGE SCALE GENOMIC DNA]</scope>
    <source>
        <strain evidence="2 3">IBT 18842</strain>
    </source>
</reference>
<dbReference type="Proteomes" id="UP000325780">
    <property type="component" value="Unassembled WGS sequence"/>
</dbReference>
<protein>
    <submittedName>
        <fullName evidence="2">Uncharacterized protein</fullName>
    </submittedName>
</protein>
<feature type="region of interest" description="Disordered" evidence="1">
    <location>
        <begin position="214"/>
        <end position="240"/>
    </location>
</feature>
<sequence length="883" mass="98794">MTQETYHVPPFRDLEIRGTWDGEPNSPAELRISFEVLGVPATRLQVLDLRDSGVSLGRTSVQLISKDWDEDDESDDCPPQSPLFDFFGSSHADSNNEAWVHTECRRSERYAIPIPTKPTRTATEQPPMSEKREYLPKVSPSPQRPSSRLQSNFAKRESMAKSPCLRKRSATDACFADSESESNYDQPDKKEAAQIAARKLNSSDNEVCELDGWVKPGRDEETNTMTQSPPNPSRDETRKPNLRLMVGTKMNQSNSEALVDMLCMQTLNGIIDQGCYAKEDTTRGKAPMKSVETSGVQDYRETELTCPLRSSPIGVSTGPLLSPSVNEKSPEEVASNAEPTLTSTEQEQYSLPNTEQLSSSLSSHEQSRTSDDGHIPNNAYDGEYCHFSVKEPSLNATDGILYLTNPGTVSTGAYKVIITTSIALHEEAPNGWFSLTIPGLPELKAKESGFILFLIPDKWGMEFRTTNLQRYQMIDDCLFAEFVHKRNLVLEMRTFDQRNYGIIKDFVLDHEIKASYALSSDTEDEFEQPGLLLRYHAMCSLRLHGRCFWAKRCCFYLHIDGGPEGFFQCKLQPPETGLQMIHIPTDDPVYTGVSRIQVICAPQDLHMFCLTWLVKIPPTTAAWLPQIYPASSSCSLIKNHLRNTFTKLYSSTAEEERSPNSSLVLGEESSSDIQEIDKSIDATVAETFQQPVDLEKLILLFEVLSKESSRAGMTFLDSIQAWMAVRKGFLIICISTILILCACLGRIVPDSACLGVFGSSKREVVEEIHSFDSMCTTGQAWGYDDSGLWCSFSEELFPVSSEQDHAVCHSDNDNSSIGACCTELDMKAQRNDTDIRGSRAIEEQTAYKVDVLSSKTGTEREYRPSIFDIDYWLGWRGLTNGVE</sequence>
<feature type="region of interest" description="Disordered" evidence="1">
    <location>
        <begin position="308"/>
        <end position="376"/>
    </location>
</feature>
<feature type="region of interest" description="Disordered" evidence="1">
    <location>
        <begin position="111"/>
        <end position="164"/>
    </location>
</feature>
<dbReference type="EMBL" id="ML742294">
    <property type="protein sequence ID" value="KAE8146005.1"/>
    <property type="molecule type" value="Genomic_DNA"/>
</dbReference>
<proteinExistence type="predicted"/>
<feature type="compositionally biased region" description="Polar residues" evidence="1">
    <location>
        <begin position="337"/>
        <end position="353"/>
    </location>
</feature>
<keyword evidence="3" id="KW-1185">Reference proteome</keyword>
<gene>
    <name evidence="2" type="ORF">BDV25DRAFT_144113</name>
</gene>
<accession>A0A5N6TI33</accession>
<dbReference type="OrthoDB" id="5599552at2759"/>
<evidence type="ECO:0000313" key="3">
    <source>
        <dbReference type="Proteomes" id="UP000325780"/>
    </source>
</evidence>
<organism evidence="2 3">
    <name type="scientific">Aspergillus avenaceus</name>
    <dbReference type="NCBI Taxonomy" id="36643"/>
    <lineage>
        <taxon>Eukaryota</taxon>
        <taxon>Fungi</taxon>
        <taxon>Dikarya</taxon>
        <taxon>Ascomycota</taxon>
        <taxon>Pezizomycotina</taxon>
        <taxon>Eurotiomycetes</taxon>
        <taxon>Eurotiomycetidae</taxon>
        <taxon>Eurotiales</taxon>
        <taxon>Aspergillaceae</taxon>
        <taxon>Aspergillus</taxon>
        <taxon>Aspergillus subgen. Circumdati</taxon>
    </lineage>
</organism>
<evidence type="ECO:0000313" key="2">
    <source>
        <dbReference type="EMBL" id="KAE8146005.1"/>
    </source>
</evidence>